<evidence type="ECO:0000313" key="12">
    <source>
        <dbReference type="Proteomes" id="UP001293254"/>
    </source>
</evidence>
<dbReference type="Pfam" id="PF01565">
    <property type="entry name" value="FAD_binding_4"/>
    <property type="match status" value="1"/>
</dbReference>
<proteinExistence type="inferred from homology"/>
<dbReference type="Pfam" id="PF08031">
    <property type="entry name" value="BBE"/>
    <property type="match status" value="1"/>
</dbReference>
<feature type="domain" description="FAD-binding PCMH-type" evidence="10">
    <location>
        <begin position="95"/>
        <end position="269"/>
    </location>
</feature>
<comment type="caution">
    <text evidence="11">The sequence shown here is derived from an EMBL/GenBank/DDBJ whole genome shotgun (WGS) entry which is preliminary data.</text>
</comment>
<evidence type="ECO:0000256" key="2">
    <source>
        <dbReference type="ARBA" id="ARBA00004913"/>
    </source>
</evidence>
<reference evidence="11" key="1">
    <citation type="submission" date="2020-06" db="EMBL/GenBank/DDBJ databases">
        <authorList>
            <person name="Li T."/>
            <person name="Hu X."/>
            <person name="Zhang T."/>
            <person name="Song X."/>
            <person name="Zhang H."/>
            <person name="Dai N."/>
            <person name="Sheng W."/>
            <person name="Hou X."/>
            <person name="Wei L."/>
        </authorList>
    </citation>
    <scope>NUCLEOTIDE SEQUENCE</scope>
    <source>
        <strain evidence="11">3651</strain>
        <tissue evidence="11">Leaf</tissue>
    </source>
</reference>
<keyword evidence="12" id="KW-1185">Reference proteome</keyword>
<dbReference type="Gene3D" id="3.40.462.20">
    <property type="match status" value="1"/>
</dbReference>
<evidence type="ECO:0000256" key="1">
    <source>
        <dbReference type="ARBA" id="ARBA00001974"/>
    </source>
</evidence>
<dbReference type="SUPFAM" id="SSF56176">
    <property type="entry name" value="FAD-binding/transporter-associated domain-like"/>
    <property type="match status" value="1"/>
</dbReference>
<dbReference type="PROSITE" id="PS51387">
    <property type="entry name" value="FAD_PCMH"/>
    <property type="match status" value="1"/>
</dbReference>
<feature type="signal peptide" evidence="9">
    <location>
        <begin position="1"/>
        <end position="23"/>
    </location>
</feature>
<evidence type="ECO:0000256" key="3">
    <source>
        <dbReference type="ARBA" id="ARBA00005466"/>
    </source>
</evidence>
<keyword evidence="7" id="KW-0274">FAD</keyword>
<dbReference type="Proteomes" id="UP001293254">
    <property type="component" value="Unassembled WGS sequence"/>
</dbReference>
<dbReference type="GO" id="GO:0016491">
    <property type="term" value="F:oxidoreductase activity"/>
    <property type="evidence" value="ECO:0007669"/>
    <property type="project" value="InterPro"/>
</dbReference>
<evidence type="ECO:0000313" key="11">
    <source>
        <dbReference type="EMBL" id="KAK4440261.1"/>
    </source>
</evidence>
<dbReference type="GO" id="GO:0071949">
    <property type="term" value="F:FAD binding"/>
    <property type="evidence" value="ECO:0007669"/>
    <property type="project" value="InterPro"/>
</dbReference>
<dbReference type="InterPro" id="IPR016169">
    <property type="entry name" value="FAD-bd_PCMH_sub2"/>
</dbReference>
<comment type="pathway">
    <text evidence="2">Alkaloid biosynthesis.</text>
</comment>
<keyword evidence="4" id="KW-0017">Alkaloid metabolism</keyword>
<dbReference type="InterPro" id="IPR016166">
    <property type="entry name" value="FAD-bd_PCMH"/>
</dbReference>
<name>A0AAE1Z1I3_9LAMI</name>
<dbReference type="InterPro" id="IPR016167">
    <property type="entry name" value="FAD-bd_PCMH_sub1"/>
</dbReference>
<dbReference type="InterPro" id="IPR006094">
    <property type="entry name" value="Oxid_FAD_bind_N"/>
</dbReference>
<dbReference type="PANTHER" id="PTHR32448">
    <property type="entry name" value="OS08G0158400 PROTEIN"/>
    <property type="match status" value="1"/>
</dbReference>
<dbReference type="Gene3D" id="3.30.465.10">
    <property type="match status" value="1"/>
</dbReference>
<comment type="cofactor">
    <cofactor evidence="1">
        <name>FAD</name>
        <dbReference type="ChEBI" id="CHEBI:57692"/>
    </cofactor>
</comment>
<dbReference type="InterPro" id="IPR036318">
    <property type="entry name" value="FAD-bd_PCMH-like_sf"/>
</dbReference>
<keyword evidence="5" id="KW-0285">Flavoprotein</keyword>
<comment type="similarity">
    <text evidence="3">Belongs to the oxygen-dependent FAD-linked oxidoreductase family.</text>
</comment>
<evidence type="ECO:0000259" key="10">
    <source>
        <dbReference type="PROSITE" id="PS51387"/>
    </source>
</evidence>
<dbReference type="Gene3D" id="3.30.43.10">
    <property type="entry name" value="Uridine Diphospho-n-acetylenolpyruvylglucosamine Reductase, domain 2"/>
    <property type="match status" value="1"/>
</dbReference>
<evidence type="ECO:0000256" key="9">
    <source>
        <dbReference type="SAM" id="SignalP"/>
    </source>
</evidence>
<organism evidence="11 12">
    <name type="scientific">Sesamum alatum</name>
    <dbReference type="NCBI Taxonomy" id="300844"/>
    <lineage>
        <taxon>Eukaryota</taxon>
        <taxon>Viridiplantae</taxon>
        <taxon>Streptophyta</taxon>
        <taxon>Embryophyta</taxon>
        <taxon>Tracheophyta</taxon>
        <taxon>Spermatophyta</taxon>
        <taxon>Magnoliopsida</taxon>
        <taxon>eudicotyledons</taxon>
        <taxon>Gunneridae</taxon>
        <taxon>Pentapetalae</taxon>
        <taxon>asterids</taxon>
        <taxon>lamiids</taxon>
        <taxon>Lamiales</taxon>
        <taxon>Pedaliaceae</taxon>
        <taxon>Sesamum</taxon>
    </lineage>
</organism>
<feature type="chain" id="PRO_5041966089" evidence="9">
    <location>
        <begin position="24"/>
        <end position="561"/>
    </location>
</feature>
<dbReference type="AlphaFoldDB" id="A0AAE1Z1I3"/>
<evidence type="ECO:0000256" key="8">
    <source>
        <dbReference type="ARBA" id="ARBA00023180"/>
    </source>
</evidence>
<evidence type="ECO:0000256" key="4">
    <source>
        <dbReference type="ARBA" id="ARBA00022589"/>
    </source>
</evidence>
<sequence length="561" mass="63465">MKTPTISTLIFFLFIVFSRSCAASSDDHFDSFLETSVDGRVDDFLETPVYDHVDGFLECLKERIDNYSLVYTPINSSFMSVLNFSIRNNRFTSDTTPKPQVIITPDNETQIPIIIYCAKSNRMQIRTRSGGHDFEGRSYVAEVPYVIIDLLNLSEVTVDAEQKTAWFGAGATIGMLYYRIAEKSRTLAYPAGFSPTVGVGGHFSCGGYGILLRKYGLAADHVIDARIANVNGQILDRKSMGEDLFWAIRGAGGASFGVILAWKVQLVDVPEIVTVFTINRTLEQNATRLIHRWQYVVPNADPNLFLRVVARRANSSEDGRNVTIRATFHSVFLGGIDNLLSLMQEIFPELGLVREDCTEMSWIQAILYNTALPINSTEPLLNRFQDNVGYYKGKSDYVQNPIPIRGFEGIWRLFYEPEGAKAEILLTPYGGRMAEISSSAIAFPHRAGNLYKLHHMVYWDSEEAPNEDRYLNWIKRLYSYVARYVSKSPRGAFFCYRDLDIGVNNNEGEISIETARVWGTKFFKDNFDRLVNVKTTVDPENFFREEQSIPPLPQGTGKEDI</sequence>
<evidence type="ECO:0000256" key="5">
    <source>
        <dbReference type="ARBA" id="ARBA00022630"/>
    </source>
</evidence>
<accession>A0AAE1Z1I3</accession>
<keyword evidence="6 9" id="KW-0732">Signal</keyword>
<evidence type="ECO:0000256" key="6">
    <source>
        <dbReference type="ARBA" id="ARBA00022729"/>
    </source>
</evidence>
<reference evidence="11" key="2">
    <citation type="journal article" date="2024" name="Plant">
        <title>Genomic evolution and insights into agronomic trait innovations of Sesamum species.</title>
        <authorList>
            <person name="Miao H."/>
            <person name="Wang L."/>
            <person name="Qu L."/>
            <person name="Liu H."/>
            <person name="Sun Y."/>
            <person name="Le M."/>
            <person name="Wang Q."/>
            <person name="Wei S."/>
            <person name="Zheng Y."/>
            <person name="Lin W."/>
            <person name="Duan Y."/>
            <person name="Cao H."/>
            <person name="Xiong S."/>
            <person name="Wang X."/>
            <person name="Wei L."/>
            <person name="Li C."/>
            <person name="Ma Q."/>
            <person name="Ju M."/>
            <person name="Zhao R."/>
            <person name="Li G."/>
            <person name="Mu C."/>
            <person name="Tian Q."/>
            <person name="Mei H."/>
            <person name="Zhang T."/>
            <person name="Gao T."/>
            <person name="Zhang H."/>
        </authorList>
    </citation>
    <scope>NUCLEOTIDE SEQUENCE</scope>
    <source>
        <strain evidence="11">3651</strain>
    </source>
</reference>
<dbReference type="InterPro" id="IPR012951">
    <property type="entry name" value="BBE"/>
</dbReference>
<protein>
    <submittedName>
        <fullName evidence="11">Berberine bridge enzyme-like 18</fullName>
    </submittedName>
</protein>
<gene>
    <name evidence="11" type="ORF">Salat_0361000</name>
</gene>
<dbReference type="EMBL" id="JACGWO010000001">
    <property type="protein sequence ID" value="KAK4440261.1"/>
    <property type="molecule type" value="Genomic_DNA"/>
</dbReference>
<keyword evidence="8" id="KW-0325">Glycoprotein</keyword>
<evidence type="ECO:0000256" key="7">
    <source>
        <dbReference type="ARBA" id="ARBA00022827"/>
    </source>
</evidence>